<dbReference type="Pfam" id="PF01425">
    <property type="entry name" value="Amidase"/>
    <property type="match status" value="1"/>
</dbReference>
<dbReference type="GeneID" id="34588248"/>
<dbReference type="SUPFAM" id="SSF75304">
    <property type="entry name" value="Amidase signature (AS) enzymes"/>
    <property type="match status" value="1"/>
</dbReference>
<dbReference type="InterPro" id="IPR000120">
    <property type="entry name" value="Amidase"/>
</dbReference>
<dbReference type="Gene3D" id="3.90.1300.10">
    <property type="entry name" value="Amidase signature (AS) domain"/>
    <property type="match status" value="1"/>
</dbReference>
<dbReference type="InterPro" id="IPR036928">
    <property type="entry name" value="AS_sf"/>
</dbReference>
<dbReference type="RefSeq" id="XP_022500936.1">
    <property type="nucleotide sequence ID" value="XM_022643125.1"/>
</dbReference>
<dbReference type="InterPro" id="IPR023631">
    <property type="entry name" value="Amidase_dom"/>
</dbReference>
<dbReference type="EMBL" id="LVCJ01000026">
    <property type="protein sequence ID" value="OAL35924.1"/>
    <property type="molecule type" value="Genomic_DNA"/>
</dbReference>
<sequence length="487" mass="53097">MSTPSSSPEISSLDIVDLRVRYATRRLSPVDVVRHVYDKISAYRERDPAVWIYLVPEAEALRRAEDLVKRYYTDDEPLPALFGIPFSIKDSIDVAGVPTTLACPTFAYTPTETAPVVSRILAAGGILVGKTNLDQFATGLAGVRSPYGIPRCVFDAEYISGGSSSGSAVSVAASLVSFTVCTDTGGSTRVPAAFNGVVGLKPTLGTISSEGLFPACKNIDCVCVMGRTMEDVEAAWAVMRAYDERDVFARRELPVWNPWKKPIRVATPPEDVWRDALSPTYAGLFQNVVTALLRTRSGEWCVAADGFDYGPFAAANQMLYDSSIVAQRLLAFDPYVESHGLEALHPAIKTTFEQALSNNFSAVRAYDDIFTLAGHRRRAEIEFRERVDVLVVPSTVDHFTVAQLDEEPMARNKVMGRFTNFVNLLDLAAVSVPAGWWRNPAGRKMPFGVTVIGQAGKDEDLMAFGKELMRVMATDGCLNRGAGEPLG</sequence>
<evidence type="ECO:0000313" key="3">
    <source>
        <dbReference type="Proteomes" id="UP000185904"/>
    </source>
</evidence>
<dbReference type="GO" id="GO:0003824">
    <property type="term" value="F:catalytic activity"/>
    <property type="evidence" value="ECO:0007669"/>
    <property type="project" value="InterPro"/>
</dbReference>
<comment type="caution">
    <text evidence="2">The sequence shown here is derived from an EMBL/GenBank/DDBJ whole genome shotgun (WGS) entry which is preliminary data.</text>
</comment>
<evidence type="ECO:0000259" key="1">
    <source>
        <dbReference type="Pfam" id="PF01425"/>
    </source>
</evidence>
<organism evidence="2 3">
    <name type="scientific">Fonsecaea nubica</name>
    <dbReference type="NCBI Taxonomy" id="856822"/>
    <lineage>
        <taxon>Eukaryota</taxon>
        <taxon>Fungi</taxon>
        <taxon>Dikarya</taxon>
        <taxon>Ascomycota</taxon>
        <taxon>Pezizomycotina</taxon>
        <taxon>Eurotiomycetes</taxon>
        <taxon>Chaetothyriomycetidae</taxon>
        <taxon>Chaetothyriales</taxon>
        <taxon>Herpotrichiellaceae</taxon>
        <taxon>Fonsecaea</taxon>
    </lineage>
</organism>
<gene>
    <name evidence="2" type="ORF">AYO20_04830</name>
</gene>
<dbReference type="Proteomes" id="UP000185904">
    <property type="component" value="Unassembled WGS sequence"/>
</dbReference>
<name>A0A178D3I1_9EURO</name>
<dbReference type="Gene3D" id="1.20.58.1700">
    <property type="match status" value="1"/>
</dbReference>
<dbReference type="PANTHER" id="PTHR11895">
    <property type="entry name" value="TRANSAMIDASE"/>
    <property type="match status" value="1"/>
</dbReference>
<accession>A0A178D3I1</accession>
<dbReference type="OrthoDB" id="196847at2759"/>
<reference evidence="2 3" key="1">
    <citation type="submission" date="2016-03" db="EMBL/GenBank/DDBJ databases">
        <title>The draft genome sequence of Fonsecaea nubica causative agent of cutaneous subcutaneous infection in human host.</title>
        <authorList>
            <person name="Costa F."/>
            <person name="Sybren D.H."/>
            <person name="Raittz R.T."/>
            <person name="Weiss V.A."/>
            <person name="Leao A.C."/>
            <person name="Gomes R."/>
            <person name="De Souza E.M."/>
            <person name="Pedrosa F.O."/>
            <person name="Steffens M.B."/>
            <person name="Bombassaro A."/>
            <person name="Tadra-Sfeir M.Z."/>
            <person name="Moreno L.F."/>
            <person name="Najafzadeh M.J."/>
            <person name="Felipe M.S."/>
            <person name="Teixeira M."/>
            <person name="Sun J."/>
            <person name="Xi L."/>
            <person name="Castro M.A."/>
            <person name="Vicente V.A."/>
        </authorList>
    </citation>
    <scope>NUCLEOTIDE SEQUENCE [LARGE SCALE GENOMIC DNA]</scope>
    <source>
        <strain evidence="2 3">CBS 269.64</strain>
    </source>
</reference>
<proteinExistence type="predicted"/>
<evidence type="ECO:0000313" key="2">
    <source>
        <dbReference type="EMBL" id="OAL35924.1"/>
    </source>
</evidence>
<keyword evidence="3" id="KW-1185">Reference proteome</keyword>
<protein>
    <recommendedName>
        <fullName evidence="1">Amidase domain-containing protein</fullName>
    </recommendedName>
</protein>
<dbReference type="AlphaFoldDB" id="A0A178D3I1"/>
<dbReference type="PANTHER" id="PTHR11895:SF169">
    <property type="entry name" value="GLUTAMYL-TRNA(GLN) AMIDOTRANSFERASE"/>
    <property type="match status" value="1"/>
</dbReference>
<feature type="domain" description="Amidase" evidence="1">
    <location>
        <begin position="31"/>
        <end position="461"/>
    </location>
</feature>